<dbReference type="Gene3D" id="3.30.200.20">
    <property type="entry name" value="Phosphorylase Kinase, domain 1"/>
    <property type="match status" value="1"/>
</dbReference>
<accession>A0ABT6A3I2</accession>
<dbReference type="PROSITE" id="PS00108">
    <property type="entry name" value="PROTEIN_KINASE_ST"/>
    <property type="match status" value="1"/>
</dbReference>
<keyword evidence="3" id="KW-0808">Transferase</keyword>
<evidence type="ECO:0000313" key="10">
    <source>
        <dbReference type="Proteomes" id="UP001221150"/>
    </source>
</evidence>
<dbReference type="InterPro" id="IPR008271">
    <property type="entry name" value="Ser/Thr_kinase_AS"/>
</dbReference>
<proteinExistence type="predicted"/>
<keyword evidence="2" id="KW-0723">Serine/threonine-protein kinase</keyword>
<evidence type="ECO:0000256" key="4">
    <source>
        <dbReference type="ARBA" id="ARBA00022741"/>
    </source>
</evidence>
<dbReference type="EC" id="2.7.11.1" evidence="1"/>
<dbReference type="EMBL" id="JARJBB010000004">
    <property type="protein sequence ID" value="MDF3299192.1"/>
    <property type="molecule type" value="Genomic_DNA"/>
</dbReference>
<dbReference type="SUPFAM" id="SSF56112">
    <property type="entry name" value="Protein kinase-like (PK-like)"/>
    <property type="match status" value="1"/>
</dbReference>
<evidence type="ECO:0000256" key="5">
    <source>
        <dbReference type="ARBA" id="ARBA00022777"/>
    </source>
</evidence>
<evidence type="ECO:0000256" key="3">
    <source>
        <dbReference type="ARBA" id="ARBA00022679"/>
    </source>
</evidence>
<keyword evidence="4" id="KW-0547">Nucleotide-binding</keyword>
<evidence type="ECO:0000256" key="6">
    <source>
        <dbReference type="ARBA" id="ARBA00022840"/>
    </source>
</evidence>
<feature type="region of interest" description="Disordered" evidence="7">
    <location>
        <begin position="169"/>
        <end position="194"/>
    </location>
</feature>
<name>A0ABT6A3I2_9ACTN</name>
<dbReference type="PANTHER" id="PTHR43289">
    <property type="entry name" value="MITOGEN-ACTIVATED PROTEIN KINASE KINASE KINASE 20-RELATED"/>
    <property type="match status" value="1"/>
</dbReference>
<gene>
    <name evidence="9" type="ORF">P3H78_11195</name>
</gene>
<organism evidence="9 10">
    <name type="scientific">Streptomyces tropicalis</name>
    <dbReference type="NCBI Taxonomy" id="3034234"/>
    <lineage>
        <taxon>Bacteria</taxon>
        <taxon>Bacillati</taxon>
        <taxon>Actinomycetota</taxon>
        <taxon>Actinomycetes</taxon>
        <taxon>Kitasatosporales</taxon>
        <taxon>Streptomycetaceae</taxon>
        <taxon>Streptomyces</taxon>
    </lineage>
</organism>
<dbReference type="Proteomes" id="UP001221150">
    <property type="component" value="Unassembled WGS sequence"/>
</dbReference>
<feature type="region of interest" description="Disordered" evidence="7">
    <location>
        <begin position="1"/>
        <end position="23"/>
    </location>
</feature>
<feature type="compositionally biased region" description="Gly residues" evidence="7">
    <location>
        <begin position="234"/>
        <end position="252"/>
    </location>
</feature>
<comment type="caution">
    <text evidence="9">The sequence shown here is derived from an EMBL/GenBank/DDBJ whole genome shotgun (WGS) entry which is preliminary data.</text>
</comment>
<dbReference type="InterPro" id="IPR011009">
    <property type="entry name" value="Kinase-like_dom_sf"/>
</dbReference>
<evidence type="ECO:0000256" key="1">
    <source>
        <dbReference type="ARBA" id="ARBA00012513"/>
    </source>
</evidence>
<dbReference type="PANTHER" id="PTHR43289:SF6">
    <property type="entry name" value="SERINE_THREONINE-PROTEIN KINASE NEKL-3"/>
    <property type="match status" value="1"/>
</dbReference>
<dbReference type="GO" id="GO:0016301">
    <property type="term" value="F:kinase activity"/>
    <property type="evidence" value="ECO:0007669"/>
    <property type="project" value="UniProtKB-KW"/>
</dbReference>
<evidence type="ECO:0000256" key="2">
    <source>
        <dbReference type="ARBA" id="ARBA00022527"/>
    </source>
</evidence>
<dbReference type="Gene3D" id="1.10.510.10">
    <property type="entry name" value="Transferase(Phosphotransferase) domain 1"/>
    <property type="match status" value="1"/>
</dbReference>
<reference evidence="9 10" key="1">
    <citation type="submission" date="2023-03" db="EMBL/GenBank/DDBJ databases">
        <title>Draft genome sequence of Streptomyces sp. K1PA1 isolated from peat swamp forest in Thailand.</title>
        <authorList>
            <person name="Klaysubun C."/>
            <person name="Duangmal K."/>
        </authorList>
    </citation>
    <scope>NUCLEOTIDE SEQUENCE [LARGE SCALE GENOMIC DNA]</scope>
    <source>
        <strain evidence="9 10">K1PA1</strain>
    </source>
</reference>
<keyword evidence="6" id="KW-0067">ATP-binding</keyword>
<keyword evidence="5 9" id="KW-0418">Kinase</keyword>
<dbReference type="PROSITE" id="PS50011">
    <property type="entry name" value="PROTEIN_KINASE_DOM"/>
    <property type="match status" value="1"/>
</dbReference>
<feature type="region of interest" description="Disordered" evidence="7">
    <location>
        <begin position="217"/>
        <end position="273"/>
    </location>
</feature>
<evidence type="ECO:0000256" key="7">
    <source>
        <dbReference type="SAM" id="MobiDB-lite"/>
    </source>
</evidence>
<evidence type="ECO:0000313" key="9">
    <source>
        <dbReference type="EMBL" id="MDF3299192.1"/>
    </source>
</evidence>
<protein>
    <recommendedName>
        <fullName evidence="1">non-specific serine/threonine protein kinase</fullName>
        <ecNumber evidence="1">2.7.11.1</ecNumber>
    </recommendedName>
</protein>
<evidence type="ECO:0000259" key="8">
    <source>
        <dbReference type="PROSITE" id="PS50011"/>
    </source>
</evidence>
<dbReference type="InterPro" id="IPR000719">
    <property type="entry name" value="Prot_kinase_dom"/>
</dbReference>
<feature type="domain" description="Protein kinase" evidence="8">
    <location>
        <begin position="27"/>
        <end position="313"/>
    </location>
</feature>
<dbReference type="RefSeq" id="WP_276108725.1">
    <property type="nucleotide sequence ID" value="NZ_JARJBB010000004.1"/>
</dbReference>
<dbReference type="SMART" id="SM00220">
    <property type="entry name" value="S_TKc"/>
    <property type="match status" value="1"/>
</dbReference>
<dbReference type="Pfam" id="PF00069">
    <property type="entry name" value="Pkinase"/>
    <property type="match status" value="1"/>
</dbReference>
<keyword evidence="10" id="KW-1185">Reference proteome</keyword>
<sequence>MTGVPASAPTPDPAPALDPGDRPAPGYEVLGHLARTGWLDVYDAWSEDRACRCVLKTVRPDRRDEAPLRGRLLREGRWLCAFTHPHLVRGYDVIRTPDALVVLETLTGETLAHLLHRLRRRPAATDVALLGVQLCSAIHYLHGRGLLHLDLKPSNVVVERGHAKVLDLSVARPPGPAPPGLGTPAHLSPEQARGGELSAAADVWGIGGTLYETAAGEPPFGRWTATGPDAVAGAGAGVGPSAGPGGRAGAAGGASARGTDTPYPDGPAPPLSARRRLPRALADAVDACLSPDPRRRPTVPELAAALGAVAHRP</sequence>
<dbReference type="CDD" id="cd14014">
    <property type="entry name" value="STKc_PknB_like"/>
    <property type="match status" value="1"/>
</dbReference>